<protein>
    <submittedName>
        <fullName evidence="1">DUF3105 domain-containing protein</fullName>
    </submittedName>
</protein>
<evidence type="ECO:0000313" key="1">
    <source>
        <dbReference type="EMBL" id="HFT92901.1"/>
    </source>
</evidence>
<comment type="caution">
    <text evidence="1">The sequence shown here is derived from an EMBL/GenBank/DDBJ whole genome shotgun (WGS) entry which is preliminary data.</text>
</comment>
<dbReference type="AlphaFoldDB" id="A0A7C3LTY5"/>
<dbReference type="Pfam" id="PF11303">
    <property type="entry name" value="DUF3105"/>
    <property type="match status" value="1"/>
</dbReference>
<organism evidence="1">
    <name type="scientific">Leptospirillum ferriphilum</name>
    <dbReference type="NCBI Taxonomy" id="178606"/>
    <lineage>
        <taxon>Bacteria</taxon>
        <taxon>Pseudomonadati</taxon>
        <taxon>Nitrospirota</taxon>
        <taxon>Nitrospiria</taxon>
        <taxon>Nitrospirales</taxon>
        <taxon>Nitrospiraceae</taxon>
        <taxon>Leptospirillum</taxon>
    </lineage>
</organism>
<sequence>MKPRCKRPALVRHSLFLSVLIIILITSVCLSSCLPGMALADSSNGQPGPGGNGQNGGTGTFSPMPMFGSTFGGGDPSKPFNPIKSGIERFPSLGYSEASRPSDCMRYRYNSAPPTSGLYTRMYFDKNDLSGSVSPCEIVHVLYKGNILVFYDPARMDKESIASLKALETHLQSSQALISQQRFGYAVILVRSNAFKTPVVFAAWRRLLPMQTWDSIIVNRFMTSYLGNPRKGKGPSY</sequence>
<dbReference type="EMBL" id="DTMM01000066">
    <property type="protein sequence ID" value="HFT92901.1"/>
    <property type="molecule type" value="Genomic_DNA"/>
</dbReference>
<reference evidence="1" key="1">
    <citation type="journal article" date="2020" name="mSystems">
        <title>Genome- and Community-Level Interaction Insights into Carbon Utilization and Element Cycling Functions of Hydrothermarchaeota in Hydrothermal Sediment.</title>
        <authorList>
            <person name="Zhou Z."/>
            <person name="Liu Y."/>
            <person name="Xu W."/>
            <person name="Pan J."/>
            <person name="Luo Z.H."/>
            <person name="Li M."/>
        </authorList>
    </citation>
    <scope>NUCLEOTIDE SEQUENCE [LARGE SCALE GENOMIC DNA]</scope>
    <source>
        <strain evidence="1">SpSt-902</strain>
    </source>
</reference>
<accession>A0A7C3LTY5</accession>
<dbReference type="InterPro" id="IPR021454">
    <property type="entry name" value="DUF3105"/>
</dbReference>
<gene>
    <name evidence="1" type="ORF">ENX03_02945</name>
</gene>
<proteinExistence type="predicted"/>
<name>A0A7C3LTY5_9BACT</name>